<dbReference type="EMBL" id="FUWV01000007">
    <property type="protein sequence ID" value="SJZ67818.1"/>
    <property type="molecule type" value="Genomic_DNA"/>
</dbReference>
<dbReference type="Proteomes" id="UP000196365">
    <property type="component" value="Unassembled WGS sequence"/>
</dbReference>
<evidence type="ECO:0000256" key="7">
    <source>
        <dbReference type="ARBA" id="ARBA00023098"/>
    </source>
</evidence>
<keyword evidence="8 10" id="KW-0456">Lyase</keyword>
<sequence>MLENKEIQKMIPHRYPFLLIDRIIEIEEGKKAVGIKNVTANEPFFQGHFPENPIMPGVLMVEALAQVGAVCVLSQQEYQGKLAVFAGVDKLRFKKQVIPGDQLRMEVELISIKRGIGKAKAVATVENQIAVKGEIMFAIVENEK</sequence>
<dbReference type="GO" id="GO:0006633">
    <property type="term" value="P:fatty acid biosynthetic process"/>
    <property type="evidence" value="ECO:0007669"/>
    <property type="project" value="UniProtKB-UniRule"/>
</dbReference>
<evidence type="ECO:0000313" key="11">
    <source>
        <dbReference type="EMBL" id="SJZ67818.1"/>
    </source>
</evidence>
<keyword evidence="6 10" id="KW-0441">Lipid A biosynthesis</keyword>
<dbReference type="GO" id="GO:0005737">
    <property type="term" value="C:cytoplasm"/>
    <property type="evidence" value="ECO:0007669"/>
    <property type="project" value="UniProtKB-SubCell"/>
</dbReference>
<keyword evidence="12" id="KW-1185">Reference proteome</keyword>
<evidence type="ECO:0000256" key="9">
    <source>
        <dbReference type="ARBA" id="ARBA00025049"/>
    </source>
</evidence>
<comment type="catalytic activity">
    <reaction evidence="1 10">
        <text>a (3R)-hydroxyacyl-[ACP] = a (2E)-enoyl-[ACP] + H2O</text>
        <dbReference type="Rhea" id="RHEA:13097"/>
        <dbReference type="Rhea" id="RHEA-COMP:9925"/>
        <dbReference type="Rhea" id="RHEA-COMP:9945"/>
        <dbReference type="ChEBI" id="CHEBI:15377"/>
        <dbReference type="ChEBI" id="CHEBI:78784"/>
        <dbReference type="ChEBI" id="CHEBI:78827"/>
        <dbReference type="EC" id="4.2.1.59"/>
    </reaction>
</comment>
<evidence type="ECO:0000256" key="10">
    <source>
        <dbReference type="HAMAP-Rule" id="MF_00406"/>
    </source>
</evidence>
<dbReference type="PANTHER" id="PTHR30272">
    <property type="entry name" value="3-HYDROXYACYL-[ACYL-CARRIER-PROTEIN] DEHYDRATASE"/>
    <property type="match status" value="1"/>
</dbReference>
<accession>A0A1T4MM86</accession>
<dbReference type="GO" id="GO:0019171">
    <property type="term" value="F:(3R)-hydroxyacyl-[acyl-carrier-protein] dehydratase activity"/>
    <property type="evidence" value="ECO:0007669"/>
    <property type="project" value="UniProtKB-EC"/>
</dbReference>
<dbReference type="HAMAP" id="MF_00406">
    <property type="entry name" value="FabZ"/>
    <property type="match status" value="1"/>
</dbReference>
<dbReference type="Pfam" id="PF07977">
    <property type="entry name" value="FabA"/>
    <property type="match status" value="1"/>
</dbReference>
<dbReference type="Gene3D" id="3.10.129.10">
    <property type="entry name" value="Hotdog Thioesterase"/>
    <property type="match status" value="1"/>
</dbReference>
<dbReference type="SUPFAM" id="SSF54637">
    <property type="entry name" value="Thioesterase/thiol ester dehydrase-isomerase"/>
    <property type="match status" value="1"/>
</dbReference>
<dbReference type="AlphaFoldDB" id="A0A1T4MM86"/>
<keyword evidence="7 10" id="KW-0443">Lipid metabolism</keyword>
<dbReference type="RefSeq" id="WP_087678807.1">
    <property type="nucleotide sequence ID" value="NZ_FUWV01000007.1"/>
</dbReference>
<dbReference type="GO" id="GO:0016020">
    <property type="term" value="C:membrane"/>
    <property type="evidence" value="ECO:0007669"/>
    <property type="project" value="GOC"/>
</dbReference>
<comment type="similarity">
    <text evidence="3 10">Belongs to the thioester dehydratase family. FabZ subfamily.</text>
</comment>
<reference evidence="11 12" key="1">
    <citation type="submission" date="2017-02" db="EMBL/GenBank/DDBJ databases">
        <authorList>
            <person name="Peterson S.W."/>
        </authorList>
    </citation>
    <scope>NUCLEOTIDE SEQUENCE [LARGE SCALE GENOMIC DNA]</scope>
    <source>
        <strain evidence="11 12">DSM 15102</strain>
    </source>
</reference>
<feature type="active site" evidence="10">
    <location>
        <position position="48"/>
    </location>
</feature>
<gene>
    <name evidence="10" type="primary">fabZ</name>
    <name evidence="11" type="ORF">SAMN02745973_01379</name>
</gene>
<dbReference type="FunFam" id="3.10.129.10:FF:000001">
    <property type="entry name" value="3-hydroxyacyl-[acyl-carrier-protein] dehydratase FabZ"/>
    <property type="match status" value="1"/>
</dbReference>
<evidence type="ECO:0000256" key="1">
    <source>
        <dbReference type="ARBA" id="ARBA00001055"/>
    </source>
</evidence>
<dbReference type="EC" id="4.2.1.59" evidence="10"/>
<evidence type="ECO:0000256" key="2">
    <source>
        <dbReference type="ARBA" id="ARBA00004496"/>
    </source>
</evidence>
<dbReference type="InterPro" id="IPR029069">
    <property type="entry name" value="HotDog_dom_sf"/>
</dbReference>
<evidence type="ECO:0000256" key="8">
    <source>
        <dbReference type="ARBA" id="ARBA00023239"/>
    </source>
</evidence>
<evidence type="ECO:0000256" key="3">
    <source>
        <dbReference type="ARBA" id="ARBA00009174"/>
    </source>
</evidence>
<dbReference type="InterPro" id="IPR010084">
    <property type="entry name" value="FabZ"/>
</dbReference>
<organism evidence="11 12">
    <name type="scientific">Garciella nitratireducens DSM 15102</name>
    <dbReference type="NCBI Taxonomy" id="1121911"/>
    <lineage>
        <taxon>Bacteria</taxon>
        <taxon>Bacillati</taxon>
        <taxon>Bacillota</taxon>
        <taxon>Clostridia</taxon>
        <taxon>Eubacteriales</taxon>
        <taxon>Eubacteriaceae</taxon>
        <taxon>Garciella</taxon>
    </lineage>
</organism>
<evidence type="ECO:0000256" key="4">
    <source>
        <dbReference type="ARBA" id="ARBA00022490"/>
    </source>
</evidence>
<dbReference type="NCBIfam" id="NF000582">
    <property type="entry name" value="PRK00006.1"/>
    <property type="match status" value="1"/>
</dbReference>
<dbReference type="InterPro" id="IPR013114">
    <property type="entry name" value="FabA_FabZ"/>
</dbReference>
<evidence type="ECO:0000256" key="5">
    <source>
        <dbReference type="ARBA" id="ARBA00022516"/>
    </source>
</evidence>
<dbReference type="GO" id="GO:0009245">
    <property type="term" value="P:lipid A biosynthetic process"/>
    <property type="evidence" value="ECO:0007669"/>
    <property type="project" value="UniProtKB-UniRule"/>
</dbReference>
<proteinExistence type="inferred from homology"/>
<keyword evidence="4 10" id="KW-0963">Cytoplasm</keyword>
<name>A0A1T4MM86_9FIRM</name>
<comment type="function">
    <text evidence="9 10">Involved in unsaturated fatty acids biosynthesis. Catalyzes the dehydration of short chain beta-hydroxyacyl-ACPs and long chain saturated and unsaturated beta-hydroxyacyl-ACPs.</text>
</comment>
<dbReference type="NCBIfam" id="TIGR01750">
    <property type="entry name" value="fabZ"/>
    <property type="match status" value="1"/>
</dbReference>
<protein>
    <recommendedName>
        <fullName evidence="10">3-hydroxyacyl-[acyl-carrier-protein] dehydratase FabZ</fullName>
        <ecNumber evidence="10">4.2.1.59</ecNumber>
    </recommendedName>
    <alternativeName>
        <fullName evidence="10">(3R)-hydroxymyristoyl-[acyl-carrier-protein] dehydratase</fullName>
        <shortName evidence="10">(3R)-hydroxymyristoyl-ACP dehydrase</shortName>
    </alternativeName>
    <alternativeName>
        <fullName evidence="10">Beta-hydroxyacyl-ACP dehydratase</fullName>
    </alternativeName>
</protein>
<dbReference type="CDD" id="cd01288">
    <property type="entry name" value="FabZ"/>
    <property type="match status" value="1"/>
</dbReference>
<dbReference type="PANTHER" id="PTHR30272:SF1">
    <property type="entry name" value="3-HYDROXYACYL-[ACYL-CARRIER-PROTEIN] DEHYDRATASE"/>
    <property type="match status" value="1"/>
</dbReference>
<keyword evidence="5 10" id="KW-0444">Lipid biosynthesis</keyword>
<evidence type="ECO:0000256" key="6">
    <source>
        <dbReference type="ARBA" id="ARBA00022556"/>
    </source>
</evidence>
<comment type="subcellular location">
    <subcellularLocation>
        <location evidence="2 10">Cytoplasm</location>
    </subcellularLocation>
</comment>
<dbReference type="OrthoDB" id="9772788at2"/>
<evidence type="ECO:0000313" key="12">
    <source>
        <dbReference type="Proteomes" id="UP000196365"/>
    </source>
</evidence>